<sequence>MDSRLGSLHRADPDPRGALRLLAAQALGPQPAEDLTQAFASFGTGSSSARPPGVAAFGFGLGSGPTGPRPDWASSLPTGGVRSTPVSPRHSPPPPAVRTSGFTQVLGFDVAPPVPRGAPGVRRNTSSSGAAFTFSSTPASPSGAANRGRAPTAAASPAGPADAAGDFAGFAVPSFLSSRTPPLGGPPFRRSRFGSDDNGAPSLPALPLRPTTTGGGGARFGPVTASVSAPTSAGASTAGDSDDSSSAPVSPFGGGTLSGGGGVIARGPFADAHASPFTAGGGLSGGGADGGASPLRAVTEGLDGADSGGGGADVSSGGGGMAEAMECEPSVAIGVDVSLGLKSAVHCTADGHVSVVGEHGRGNGGVSQALAAAAAEAAGPPTPPEACLALGRRYLAALFEAVSSPTGAVPDHAAAEFRALLAPAVELRAGPDGGGGGPGGGVGARAEPRRGVEAFLEWLHTDATAYDSWRMSLLSAAAPPGGGEVFLWVAEQARNVGPLLGRVPPSNRTSRSLTLHRLVVDPSGRVAQVWARYQLFDEMRSLLLAPHPTSTKPLAQPLAPQSETHPLSSSDQQQAAAAGAWGSAGSEGAAAAATAALGLGGGTGAAAAGEGQWPPARAPDLSALPCVQRLMAGLAAAAEGGGGGGAGIGGGVGSGVPQGEGALAQAQAAFAVLAASPTPIRAAAAAPADPTAHAAAPAAAAAGSADAPWPPVLRGGATSPSPSRASPGLGLGLGEGGLVADFEAQAGRSVATWLGLVDSSYSGVRDVYGCTAEGLQLWEALGMWRHLGPARGREQVLEQTQRLHAEYDIRIRRGTWAVDRTGRVAYCAWEASARPRLPSPDSGSGSGSIEAGAAGGGEGSGSMLDPGAWLTAGVAVGDVVSGGGGGAGGVSGGGGDVLSGGTGAGVVLSPPPPRAVEWEAGPEAAEAAGVLGHPVEWTSVDVLGLSPLGHVEEVIMYRTPLPGEAEGVFRGGEEVDGEMAPQGPAA</sequence>
<feature type="region of interest" description="Disordered" evidence="1">
    <location>
        <begin position="285"/>
        <end position="321"/>
    </location>
</feature>
<reference evidence="2" key="1">
    <citation type="journal article" date="2020" name="bioRxiv">
        <title>Comparative genomics of Chlamydomonas.</title>
        <authorList>
            <person name="Craig R.J."/>
            <person name="Hasan A.R."/>
            <person name="Ness R.W."/>
            <person name="Keightley P.D."/>
        </authorList>
    </citation>
    <scope>NUCLEOTIDE SEQUENCE</scope>
    <source>
        <strain evidence="2">CCAP 11/70</strain>
    </source>
</reference>
<name>A0A835Y8I9_9CHLO</name>
<feature type="region of interest" description="Disordered" evidence="1">
    <location>
        <begin position="547"/>
        <end position="581"/>
    </location>
</feature>
<gene>
    <name evidence="2" type="ORF">HYH03_004978</name>
</gene>
<feature type="region of interest" description="Disordered" evidence="1">
    <location>
        <begin position="705"/>
        <end position="728"/>
    </location>
</feature>
<feature type="region of interest" description="Disordered" evidence="1">
    <location>
        <begin position="42"/>
        <end position="99"/>
    </location>
</feature>
<feature type="region of interest" description="Disordered" evidence="1">
    <location>
        <begin position="178"/>
        <end position="254"/>
    </location>
</feature>
<feature type="compositionally biased region" description="Low complexity" evidence="1">
    <location>
        <begin position="199"/>
        <end position="212"/>
    </location>
</feature>
<proteinExistence type="predicted"/>
<dbReference type="InterPro" id="IPR032710">
    <property type="entry name" value="NTF2-like_dom_sf"/>
</dbReference>
<dbReference type="OrthoDB" id="550839at2759"/>
<evidence type="ECO:0000256" key="1">
    <source>
        <dbReference type="SAM" id="MobiDB-lite"/>
    </source>
</evidence>
<feature type="compositionally biased region" description="Low complexity" evidence="1">
    <location>
        <begin position="117"/>
        <end position="161"/>
    </location>
</feature>
<feature type="compositionally biased region" description="Low complexity" evidence="1">
    <location>
        <begin position="220"/>
        <end position="250"/>
    </location>
</feature>
<accession>A0A835Y8I9</accession>
<keyword evidence="3" id="KW-1185">Reference proteome</keyword>
<evidence type="ECO:0000313" key="2">
    <source>
        <dbReference type="EMBL" id="KAG2496972.1"/>
    </source>
</evidence>
<dbReference type="SUPFAM" id="SSF54427">
    <property type="entry name" value="NTF2-like"/>
    <property type="match status" value="1"/>
</dbReference>
<dbReference type="Proteomes" id="UP000612055">
    <property type="component" value="Unassembled WGS sequence"/>
</dbReference>
<dbReference type="AlphaFoldDB" id="A0A835Y8I9"/>
<feature type="region of interest" description="Disordered" evidence="1">
    <location>
        <begin position="113"/>
        <end position="161"/>
    </location>
</feature>
<dbReference type="EMBL" id="JAEHOE010000016">
    <property type="protein sequence ID" value="KAG2496972.1"/>
    <property type="molecule type" value="Genomic_DNA"/>
</dbReference>
<feature type="compositionally biased region" description="Gly residues" evidence="1">
    <location>
        <begin position="306"/>
        <end position="321"/>
    </location>
</feature>
<feature type="region of interest" description="Disordered" evidence="1">
    <location>
        <begin position="835"/>
        <end position="864"/>
    </location>
</feature>
<protein>
    <submittedName>
        <fullName evidence="2">Uncharacterized protein</fullName>
    </submittedName>
</protein>
<comment type="caution">
    <text evidence="2">The sequence shown here is derived from an EMBL/GenBank/DDBJ whole genome shotgun (WGS) entry which is preliminary data.</text>
</comment>
<organism evidence="2 3">
    <name type="scientific">Edaphochlamys debaryana</name>
    <dbReference type="NCBI Taxonomy" id="47281"/>
    <lineage>
        <taxon>Eukaryota</taxon>
        <taxon>Viridiplantae</taxon>
        <taxon>Chlorophyta</taxon>
        <taxon>core chlorophytes</taxon>
        <taxon>Chlorophyceae</taxon>
        <taxon>CS clade</taxon>
        <taxon>Chlamydomonadales</taxon>
        <taxon>Chlamydomonadales incertae sedis</taxon>
        <taxon>Edaphochlamys</taxon>
    </lineage>
</organism>
<feature type="compositionally biased region" description="Polar residues" evidence="1">
    <location>
        <begin position="548"/>
        <end position="573"/>
    </location>
</feature>
<evidence type="ECO:0000313" key="3">
    <source>
        <dbReference type="Proteomes" id="UP000612055"/>
    </source>
</evidence>